<dbReference type="EMBL" id="QPJI01000024">
    <property type="protein sequence ID" value="RCW62549.1"/>
    <property type="molecule type" value="Genomic_DNA"/>
</dbReference>
<organism evidence="2 3">
    <name type="scientific">Marinobacter nauticus</name>
    <name type="common">Marinobacter hydrocarbonoclasticus</name>
    <name type="synonym">Marinobacter aquaeolei</name>
    <dbReference type="NCBI Taxonomy" id="2743"/>
    <lineage>
        <taxon>Bacteria</taxon>
        <taxon>Pseudomonadati</taxon>
        <taxon>Pseudomonadota</taxon>
        <taxon>Gammaproteobacteria</taxon>
        <taxon>Pseudomonadales</taxon>
        <taxon>Marinobacteraceae</taxon>
        <taxon>Marinobacter</taxon>
    </lineage>
</organism>
<evidence type="ECO:0000313" key="2">
    <source>
        <dbReference type="EMBL" id="RCW62549.1"/>
    </source>
</evidence>
<comment type="caution">
    <text evidence="2">The sequence shown here is derived from an EMBL/GenBank/DDBJ whole genome shotgun (WGS) entry which is preliminary data.</text>
</comment>
<gene>
    <name evidence="2" type="ORF">DET61_12420</name>
</gene>
<accession>A0A368X4B8</accession>
<dbReference type="InterPro" id="IPR038180">
    <property type="entry name" value="FlgT_N_sf"/>
</dbReference>
<feature type="chain" id="PRO_5016720055" evidence="1">
    <location>
        <begin position="26"/>
        <end position="390"/>
    </location>
</feature>
<evidence type="ECO:0000256" key="1">
    <source>
        <dbReference type="SAM" id="SignalP"/>
    </source>
</evidence>
<dbReference type="AlphaFoldDB" id="A0A368X4B8"/>
<sequence length="390" mass="43014">MSVMLRFLIKAAVALFLPAFAVANAVVTVGATGSDRDAAIDVALSKALVEALGSQVFSVTTMNGDQFHSMATAVTSGRVQSYELLEEREIFDGVHVRLEVTLAEKDIAGIVPQEIKTWDQRIEDVQSWDQAQQSVGEYRRLLDGFLAGPRHQLNAGYAIVLRSYDVSAVDTYQLKGHVYVDIIVNQSWWDTYYRLVRTLAPQGNQVIREGPLKVSNDTAAVDLVSSRRVDKSLRYDLAHPLPVRLSVGRNVANFILYKNSLLVSAQPMTEDSAQTGYQQSQATRGEISLTKGNVVGGDAKIDKRKSDLQCGSVGRGASAVYCGHRFTVKIPFEAANEAEVIEIMRRGVKAELSLYGHHVCEFDCHLLDDDHADDSDANGMLKEFLSRYVK</sequence>
<dbReference type="Proteomes" id="UP000253647">
    <property type="component" value="Unassembled WGS sequence"/>
</dbReference>
<keyword evidence="1" id="KW-0732">Signal</keyword>
<reference evidence="2 3" key="1">
    <citation type="submission" date="2018-07" db="EMBL/GenBank/DDBJ databases">
        <title>Freshwater and sediment microbial communities from various areas in North America, analyzing microbe dynamics in response to fracking.</title>
        <authorList>
            <person name="Lamendella R."/>
        </authorList>
    </citation>
    <scope>NUCLEOTIDE SEQUENCE [LARGE SCALE GENOMIC DNA]</scope>
    <source>
        <strain evidence="2 3">105B</strain>
    </source>
</reference>
<protein>
    <submittedName>
        <fullName evidence="2">Uncharacterized protein</fullName>
    </submittedName>
</protein>
<name>A0A368X4B8_MARNT</name>
<feature type="signal peptide" evidence="1">
    <location>
        <begin position="1"/>
        <end position="25"/>
    </location>
</feature>
<dbReference type="Gene3D" id="3.30.1660.40">
    <property type="entry name" value="FlgT, N-terminal domain"/>
    <property type="match status" value="1"/>
</dbReference>
<evidence type="ECO:0000313" key="3">
    <source>
        <dbReference type="Proteomes" id="UP000253647"/>
    </source>
</evidence>
<dbReference type="RefSeq" id="WP_114435540.1">
    <property type="nucleotide sequence ID" value="NZ_QPJI01000024.1"/>
</dbReference>
<proteinExistence type="predicted"/>